<evidence type="ECO:0000313" key="7">
    <source>
        <dbReference type="Proteomes" id="UP000494165"/>
    </source>
</evidence>
<dbReference type="PANTHER" id="PTHR21284">
    <property type="entry name" value="EG:80H7.2 PROTEIN"/>
    <property type="match status" value="1"/>
</dbReference>
<comment type="subcellular location">
    <subcellularLocation>
        <location evidence="1">Membrane</location>
        <topology evidence="1">Multi-pass membrane protein</topology>
    </subcellularLocation>
</comment>
<dbReference type="GO" id="GO:0005918">
    <property type="term" value="C:septate junction"/>
    <property type="evidence" value="ECO:0007669"/>
    <property type="project" value="TreeGrafter"/>
</dbReference>
<dbReference type="Pfam" id="PF13903">
    <property type="entry name" value="Claudin_2"/>
    <property type="match status" value="1"/>
</dbReference>
<dbReference type="EMBL" id="CADEPI010000020">
    <property type="protein sequence ID" value="CAB3365455.1"/>
    <property type="molecule type" value="Genomic_DNA"/>
</dbReference>
<dbReference type="GO" id="GO:0019991">
    <property type="term" value="P:septate junction assembly"/>
    <property type="evidence" value="ECO:0007669"/>
    <property type="project" value="TreeGrafter"/>
</dbReference>
<evidence type="ECO:0000256" key="1">
    <source>
        <dbReference type="ARBA" id="ARBA00004141"/>
    </source>
</evidence>
<feature type="transmembrane region" description="Helical" evidence="5">
    <location>
        <begin position="138"/>
        <end position="162"/>
    </location>
</feature>
<proteinExistence type="predicted"/>
<comment type="caution">
    <text evidence="6">The sequence shown here is derived from an EMBL/GenBank/DDBJ whole genome shotgun (WGS) entry which is preliminary data.</text>
</comment>
<evidence type="ECO:0000256" key="3">
    <source>
        <dbReference type="ARBA" id="ARBA00022989"/>
    </source>
</evidence>
<dbReference type="GO" id="GO:0035151">
    <property type="term" value="P:regulation of tube size, open tracheal system"/>
    <property type="evidence" value="ECO:0007669"/>
    <property type="project" value="TreeGrafter"/>
</dbReference>
<evidence type="ECO:0000313" key="6">
    <source>
        <dbReference type="EMBL" id="CAB3365455.1"/>
    </source>
</evidence>
<dbReference type="Gene3D" id="1.20.140.150">
    <property type="match status" value="1"/>
</dbReference>
<keyword evidence="2 5" id="KW-0812">Transmembrane</keyword>
<keyword evidence="3 5" id="KW-1133">Transmembrane helix</keyword>
<keyword evidence="4 5" id="KW-0472">Membrane</keyword>
<gene>
    <name evidence="6" type="ORF">CLODIP_2_CD06164</name>
</gene>
<name>A0A8S1CBB9_9INSE</name>
<protein>
    <submittedName>
        <fullName evidence="6">Uncharacterized protein</fullName>
    </submittedName>
</protein>
<reference evidence="6 7" key="1">
    <citation type="submission" date="2020-04" db="EMBL/GenBank/DDBJ databases">
        <authorList>
            <person name="Alioto T."/>
            <person name="Alioto T."/>
            <person name="Gomez Garrido J."/>
        </authorList>
    </citation>
    <scope>NUCLEOTIDE SEQUENCE [LARGE SCALE GENOMIC DNA]</scope>
</reference>
<feature type="transmembrane region" description="Helical" evidence="5">
    <location>
        <begin position="182"/>
        <end position="203"/>
    </location>
</feature>
<feature type="transmembrane region" description="Helical" evidence="5">
    <location>
        <begin position="20"/>
        <end position="43"/>
    </location>
</feature>
<dbReference type="Proteomes" id="UP000494165">
    <property type="component" value="Unassembled WGS sequence"/>
</dbReference>
<dbReference type="AlphaFoldDB" id="A0A8S1CBB9"/>
<dbReference type="PANTHER" id="PTHR21284:SF12">
    <property type="entry name" value="EG:80H7.2 PROTEIN"/>
    <property type="match status" value="1"/>
</dbReference>
<sequence>MSDNASSNKQEYPKASDFMVYGGLLAYFAGLLLLISFASPYWLQSFEETFSSFKNMGLWEYCFDQFRFPNYQFDHLFDGCNWIFSHELYLIREWLVPGWLMVVQTCVTLALILSIISQVLIACIVCRYPLRLVLEYEWLLSGICFIGQVSCAFFLFLAVSIFGGEAYRKDWMMYPQYNYISWSFGLCVCSMFFHLFAAVAIFFDTRNLYENREQSNSLVMQMYPTQRAHMTHHMGVPLYPSQSSHGGYL</sequence>
<evidence type="ECO:0000256" key="4">
    <source>
        <dbReference type="ARBA" id="ARBA00023136"/>
    </source>
</evidence>
<dbReference type="OrthoDB" id="6140671at2759"/>
<organism evidence="6 7">
    <name type="scientific">Cloeon dipterum</name>
    <dbReference type="NCBI Taxonomy" id="197152"/>
    <lineage>
        <taxon>Eukaryota</taxon>
        <taxon>Metazoa</taxon>
        <taxon>Ecdysozoa</taxon>
        <taxon>Arthropoda</taxon>
        <taxon>Hexapoda</taxon>
        <taxon>Insecta</taxon>
        <taxon>Pterygota</taxon>
        <taxon>Palaeoptera</taxon>
        <taxon>Ephemeroptera</taxon>
        <taxon>Pisciforma</taxon>
        <taxon>Baetidae</taxon>
        <taxon>Cloeon</taxon>
    </lineage>
</organism>
<evidence type="ECO:0000256" key="2">
    <source>
        <dbReference type="ARBA" id="ARBA00022692"/>
    </source>
</evidence>
<accession>A0A8S1CBB9</accession>
<keyword evidence="7" id="KW-1185">Reference proteome</keyword>
<feature type="transmembrane region" description="Helical" evidence="5">
    <location>
        <begin position="99"/>
        <end position="126"/>
    </location>
</feature>
<dbReference type="GO" id="GO:0016020">
    <property type="term" value="C:membrane"/>
    <property type="evidence" value="ECO:0007669"/>
    <property type="project" value="UniProtKB-SubCell"/>
</dbReference>
<dbReference type="InterPro" id="IPR004031">
    <property type="entry name" value="PMP22/EMP/MP20/Claudin"/>
</dbReference>
<evidence type="ECO:0000256" key="5">
    <source>
        <dbReference type="SAM" id="Phobius"/>
    </source>
</evidence>